<dbReference type="HAMAP" id="MF_00577">
    <property type="entry name" value="HutU"/>
    <property type="match status" value="1"/>
</dbReference>
<keyword evidence="6 10" id="KW-0456">Lyase</keyword>
<dbReference type="Pfam" id="PF01175">
    <property type="entry name" value="Urocanase"/>
    <property type="match status" value="1"/>
</dbReference>
<dbReference type="Proteomes" id="UP000175835">
    <property type="component" value="Unassembled WGS sequence"/>
</dbReference>
<dbReference type="Gene3D" id="3.40.1770.10">
    <property type="entry name" value="Urocanase superfamily"/>
    <property type="match status" value="1"/>
</dbReference>
<evidence type="ECO:0000259" key="11">
    <source>
        <dbReference type="Pfam" id="PF01175"/>
    </source>
</evidence>
<dbReference type="PATRIC" id="fig|86662.23.peg.3705"/>
<dbReference type="InterPro" id="IPR035085">
    <property type="entry name" value="Urocanase_Rossmann-like"/>
</dbReference>
<evidence type="ECO:0000256" key="5">
    <source>
        <dbReference type="ARBA" id="ARBA00023027"/>
    </source>
</evidence>
<keyword evidence="5 10" id="KW-0520">NAD</keyword>
<dbReference type="EC" id="4.2.1.49" evidence="3 10"/>
<dbReference type="PROSITE" id="PS01233">
    <property type="entry name" value="UROCANASE"/>
    <property type="match status" value="1"/>
</dbReference>
<dbReference type="RefSeq" id="WP_002111180.1">
    <property type="nucleotide sequence ID" value="NZ_CP035953.1"/>
</dbReference>
<feature type="binding site" evidence="10">
    <location>
        <begin position="239"/>
        <end position="240"/>
    </location>
    <ligand>
        <name>NAD(+)</name>
        <dbReference type="ChEBI" id="CHEBI:57540"/>
    </ligand>
</feature>
<feature type="binding site" evidence="10">
    <location>
        <position position="193"/>
    </location>
    <ligand>
        <name>NAD(+)</name>
        <dbReference type="ChEBI" id="CHEBI:57540"/>
    </ligand>
</feature>
<comment type="cofactor">
    <cofactor evidence="10">
        <name>NAD(+)</name>
        <dbReference type="ChEBI" id="CHEBI:57540"/>
    </cofactor>
    <text evidence="10">Binds 1 NAD(+) per subunit.</text>
</comment>
<proteinExistence type="inferred from homology"/>
<dbReference type="InterPro" id="IPR035401">
    <property type="entry name" value="Urocanase_C"/>
</dbReference>
<feature type="domain" description="Urocanase N-terminal" evidence="12">
    <location>
        <begin position="8"/>
        <end position="134"/>
    </location>
</feature>
<dbReference type="GO" id="GO:0019556">
    <property type="term" value="P:L-histidine catabolic process to glutamate and formamide"/>
    <property type="evidence" value="ECO:0007669"/>
    <property type="project" value="UniProtKB-UniPathway"/>
</dbReference>
<dbReference type="InterPro" id="IPR023636">
    <property type="entry name" value="Urocanase_CS"/>
</dbReference>
<protein>
    <recommendedName>
        <fullName evidence="3 10">Urocanate hydratase</fullName>
        <shortName evidence="10">Urocanase</shortName>
        <ecNumber evidence="3 10">4.2.1.49</ecNumber>
    </recommendedName>
    <alternativeName>
        <fullName evidence="7 10">Imidazolonepropionate hydrolase</fullName>
    </alternativeName>
</protein>
<comment type="pathway">
    <text evidence="1 10">Amino-acid degradation; L-histidine degradation into L-glutamate; N-formimidoyl-L-glutamate from L-histidine: step 2/3.</text>
</comment>
<feature type="binding site" evidence="10">
    <location>
        <begin position="270"/>
        <end position="271"/>
    </location>
    <ligand>
        <name>NAD(+)</name>
        <dbReference type="ChEBI" id="CHEBI:57540"/>
    </ligand>
</feature>
<evidence type="ECO:0000256" key="3">
    <source>
        <dbReference type="ARBA" id="ARBA00011992"/>
    </source>
</evidence>
<dbReference type="EMBL" id="LXLX01000045">
    <property type="protein sequence ID" value="OFD90004.1"/>
    <property type="molecule type" value="Genomic_DNA"/>
</dbReference>
<evidence type="ECO:0000256" key="8">
    <source>
        <dbReference type="ARBA" id="ARBA00047623"/>
    </source>
</evidence>
<reference evidence="14 15" key="1">
    <citation type="submission" date="2016-05" db="EMBL/GenBank/DDBJ databases">
        <title>Bacillus thuringiensis and Bacillus weihenstephanensis as novel biocontrol agents of wilt causing Verticillium species.</title>
        <authorList>
            <person name="Hollensteiner J."/>
            <person name="Wemheuer F."/>
            <person name="Harting R."/>
            <person name="Kolarzyk A."/>
            <person name="Diaz-Valerio S."/>
            <person name="Poehlein A."/>
            <person name="Brzuszkiewicz E."/>
            <person name="Nesemann K."/>
            <person name="Braus-Stromeyer S."/>
            <person name="Braus G."/>
            <person name="Daniel R."/>
            <person name="Liesegang H."/>
        </authorList>
    </citation>
    <scope>NUCLEOTIDE SEQUENCE [LARGE SCALE GENOMIC DNA]</scope>
    <source>
        <strain evidence="14 15">GOE11</strain>
    </source>
</reference>
<feature type="active site" evidence="10">
    <location>
        <position position="407"/>
    </location>
</feature>
<evidence type="ECO:0000259" key="12">
    <source>
        <dbReference type="Pfam" id="PF17391"/>
    </source>
</evidence>
<accession>A0A1D3MQJ3</accession>
<dbReference type="PANTHER" id="PTHR12216">
    <property type="entry name" value="UROCANATE HYDRATASE"/>
    <property type="match status" value="1"/>
</dbReference>
<dbReference type="UniPathway" id="UPA00379">
    <property type="reaction ID" value="UER00550"/>
</dbReference>
<feature type="domain" description="Urocanase C-terminal" evidence="13">
    <location>
        <begin position="348"/>
        <end position="542"/>
    </location>
</feature>
<dbReference type="FunFam" id="3.40.50.10730:FF:000001">
    <property type="entry name" value="Urocanate hydratase"/>
    <property type="match status" value="1"/>
</dbReference>
<feature type="binding site" evidence="10">
    <location>
        <begin position="260"/>
        <end position="264"/>
    </location>
    <ligand>
        <name>NAD(+)</name>
        <dbReference type="ChEBI" id="CHEBI:57540"/>
    </ligand>
</feature>
<comment type="similarity">
    <text evidence="2 10">Belongs to the urocanase family.</text>
</comment>
<dbReference type="SUPFAM" id="SSF111326">
    <property type="entry name" value="Urocanase"/>
    <property type="match status" value="1"/>
</dbReference>
<dbReference type="NCBIfam" id="NF003820">
    <property type="entry name" value="PRK05414.1"/>
    <property type="match status" value="1"/>
</dbReference>
<comment type="subcellular location">
    <subcellularLocation>
        <location evidence="10">Cytoplasm</location>
    </subcellularLocation>
</comment>
<evidence type="ECO:0000313" key="14">
    <source>
        <dbReference type="EMBL" id="OFD90004.1"/>
    </source>
</evidence>
<dbReference type="GO" id="GO:0019557">
    <property type="term" value="P:L-histidine catabolic process to glutamate and formate"/>
    <property type="evidence" value="ECO:0007669"/>
    <property type="project" value="UniProtKB-UniPathway"/>
</dbReference>
<dbReference type="AlphaFoldDB" id="A0A1D3MQJ3"/>
<evidence type="ECO:0000259" key="13">
    <source>
        <dbReference type="Pfam" id="PF17392"/>
    </source>
</evidence>
<feature type="domain" description="Urocanase Rossmann-like" evidence="11">
    <location>
        <begin position="137"/>
        <end position="345"/>
    </location>
</feature>
<gene>
    <name evidence="10" type="primary">hutU</name>
    <name evidence="14" type="ORF">BWGOE11_37170</name>
</gene>
<feature type="binding site" evidence="10">
    <location>
        <begin position="173"/>
        <end position="175"/>
    </location>
    <ligand>
        <name>NAD(+)</name>
        <dbReference type="ChEBI" id="CHEBI:57540"/>
    </ligand>
</feature>
<dbReference type="PANTHER" id="PTHR12216:SF4">
    <property type="entry name" value="UROCANATE HYDRATASE"/>
    <property type="match status" value="1"/>
</dbReference>
<dbReference type="InterPro" id="IPR023637">
    <property type="entry name" value="Urocanase-like"/>
</dbReference>
<dbReference type="InterPro" id="IPR036190">
    <property type="entry name" value="Urocanase_sf"/>
</dbReference>
<feature type="binding site" evidence="10">
    <location>
        <position position="489"/>
    </location>
    <ligand>
        <name>NAD(+)</name>
        <dbReference type="ChEBI" id="CHEBI:57540"/>
    </ligand>
</feature>
<feature type="binding site" evidence="10">
    <location>
        <position position="127"/>
    </location>
    <ligand>
        <name>NAD(+)</name>
        <dbReference type="ChEBI" id="CHEBI:57540"/>
    </ligand>
</feature>
<comment type="catalytic activity">
    <reaction evidence="8 10">
        <text>4-imidazolone-5-propanoate = trans-urocanate + H2O</text>
        <dbReference type="Rhea" id="RHEA:13101"/>
        <dbReference type="ChEBI" id="CHEBI:15377"/>
        <dbReference type="ChEBI" id="CHEBI:17771"/>
        <dbReference type="ChEBI" id="CHEBI:77893"/>
        <dbReference type="EC" id="4.2.1.49"/>
    </reaction>
</comment>
<dbReference type="PIRSF" id="PIRSF001423">
    <property type="entry name" value="Urocanate_hydrat"/>
    <property type="match status" value="1"/>
</dbReference>
<evidence type="ECO:0000256" key="2">
    <source>
        <dbReference type="ARBA" id="ARBA00007578"/>
    </source>
</evidence>
<dbReference type="Pfam" id="PF17391">
    <property type="entry name" value="Urocanase_N"/>
    <property type="match status" value="1"/>
</dbReference>
<evidence type="ECO:0000256" key="1">
    <source>
        <dbReference type="ARBA" id="ARBA00004794"/>
    </source>
</evidence>
<evidence type="ECO:0000313" key="15">
    <source>
        <dbReference type="Proteomes" id="UP000175835"/>
    </source>
</evidence>
<evidence type="ECO:0000256" key="10">
    <source>
        <dbReference type="HAMAP-Rule" id="MF_00577"/>
    </source>
</evidence>
<dbReference type="Gene3D" id="3.40.50.10730">
    <property type="entry name" value="Urocanase like domains"/>
    <property type="match status" value="1"/>
</dbReference>
<name>A0A1D3MQJ3_BACMY</name>
<dbReference type="InterPro" id="IPR035400">
    <property type="entry name" value="Urocanase_N"/>
</dbReference>
<sequence length="552" mass="60901">MEKVQQTIRAARGTELQTKGWVQEAALRMLMNNLDPEVAEKPEELVVYGGIGRAARNWESYHAIVDSLKTLESDETLLVQSGKPVAIFKSHEDAPRVLLANSNLVPKWANWDHFRELEKKGLMMYGQMTAGSWIYIGTQGILQGTYETFGEAARQHFDGSLKGTVTITAGLGGMGGAQPLAVTMNGGVVIAIDVDKRSIDRRIEKRYCDLYTESLEEALTIANEYKEKKEPISIGLLGNAAEILPELVKRNITPDLVTDQTSAHDPLNGYIPVGYTVEEAEKLREEDPERYVQLSKESMKKHVEAMLAMQEKGAITFDYGNNIRQVAFDEGLKNAFDFPGFVPAFIRPLFCEGKGPFRWVALSGDPEDIYKTDEVILREFADNEHLCNWIRMARQQVEFQGLPSRICWLGYGERAKFGRIINEMVANGELSAPIVIGRDHLDCGSVASPNRETESMKDGSDAVADWPILNALINSVNGASWVSVHHGGGVGMGYSLHAGMVIVADGTEAAAKRIERVLTSDPGMGVVRHVDAGYDLAVQTAKEKGVNIPMMK</sequence>
<comment type="caution">
    <text evidence="14">The sequence shown here is derived from an EMBL/GenBank/DDBJ whole genome shotgun (WGS) entry which is preliminary data.</text>
</comment>
<comment type="function">
    <text evidence="9 10">Catalyzes the conversion of urocanate to 4-imidazolone-5-propionate.</text>
</comment>
<organism evidence="14 15">
    <name type="scientific">Bacillus mycoides</name>
    <dbReference type="NCBI Taxonomy" id="1405"/>
    <lineage>
        <taxon>Bacteria</taxon>
        <taxon>Bacillati</taxon>
        <taxon>Bacillota</taxon>
        <taxon>Bacilli</taxon>
        <taxon>Bacillales</taxon>
        <taxon>Bacillaceae</taxon>
        <taxon>Bacillus</taxon>
        <taxon>Bacillus cereus group</taxon>
    </lineage>
</organism>
<dbReference type="GO" id="GO:0005737">
    <property type="term" value="C:cytoplasm"/>
    <property type="evidence" value="ECO:0007669"/>
    <property type="project" value="UniProtKB-SubCell"/>
</dbReference>
<dbReference type="Pfam" id="PF17392">
    <property type="entry name" value="Urocanase_C"/>
    <property type="match status" value="1"/>
</dbReference>
<feature type="binding site" evidence="10">
    <location>
        <begin position="49"/>
        <end position="50"/>
    </location>
    <ligand>
        <name>NAD(+)</name>
        <dbReference type="ChEBI" id="CHEBI:57540"/>
    </ligand>
</feature>
<feature type="binding site" evidence="10">
    <location>
        <position position="319"/>
    </location>
    <ligand>
        <name>NAD(+)</name>
        <dbReference type="ChEBI" id="CHEBI:57540"/>
    </ligand>
</feature>
<dbReference type="InterPro" id="IPR055351">
    <property type="entry name" value="Urocanase"/>
</dbReference>
<dbReference type="GO" id="GO:0016153">
    <property type="term" value="F:urocanate hydratase activity"/>
    <property type="evidence" value="ECO:0007669"/>
    <property type="project" value="UniProtKB-UniRule"/>
</dbReference>
<dbReference type="InterPro" id="IPR038364">
    <property type="entry name" value="Urocanase_central_sf"/>
</dbReference>
<keyword evidence="4 10" id="KW-0369">Histidine metabolism</keyword>
<keyword evidence="10" id="KW-0963">Cytoplasm</keyword>
<evidence type="ECO:0000256" key="9">
    <source>
        <dbReference type="ARBA" id="ARBA00056569"/>
    </source>
</evidence>
<evidence type="ECO:0000256" key="4">
    <source>
        <dbReference type="ARBA" id="ARBA00022808"/>
    </source>
</evidence>
<dbReference type="NCBIfam" id="TIGR01228">
    <property type="entry name" value="hutU"/>
    <property type="match status" value="1"/>
</dbReference>
<evidence type="ECO:0000256" key="6">
    <source>
        <dbReference type="ARBA" id="ARBA00023239"/>
    </source>
</evidence>
<comment type="caution">
    <text evidence="10">Lacks conserved residue(s) required for the propagation of feature annotation.</text>
</comment>
<evidence type="ECO:0000256" key="7">
    <source>
        <dbReference type="ARBA" id="ARBA00031640"/>
    </source>
</evidence>